<dbReference type="SMART" id="SM00822">
    <property type="entry name" value="PKS_KR"/>
    <property type="match status" value="1"/>
</dbReference>
<name>A0A7W2TXI4_9GAMM</name>
<keyword evidence="7" id="KW-1185">Reference proteome</keyword>
<dbReference type="SUPFAM" id="SSF51735">
    <property type="entry name" value="NAD(P)-binding Rossmann-fold domains"/>
    <property type="match status" value="1"/>
</dbReference>
<evidence type="ECO:0000256" key="3">
    <source>
        <dbReference type="ARBA" id="ARBA00023002"/>
    </source>
</evidence>
<dbReference type="NCBIfam" id="NF004843">
    <property type="entry name" value="PRK06194.1"/>
    <property type="match status" value="1"/>
</dbReference>
<protein>
    <submittedName>
        <fullName evidence="6">SDR family NAD(P)-dependent oxidoreductase</fullName>
    </submittedName>
</protein>
<sequence>MKQFKNKVAVITGAASGIGFAIAEQAAGRGMHVVIADIEERALRIAEEKLGTISKGGRIMALKIDVTDPKQMASLAERCLKEFSAVHLLVNNAGVGGVAGNIWETDLSDWRWVMNVNLWGVIHGLHVFSRIMQRQNEGHIVNTASVAGLIAASGMAGYVASKHAVVAISEAVYNEFCSAGINVGVSVLCPSYINTNIGSSERNRPDAVAKEELSDEELKKEAELKAYAKKFFAETAMAASAVAEQVFEAVEKRSFYILTHPQGTKEKLKERLSSIINDQPPPLLSAADFPSQ</sequence>
<dbReference type="Proteomes" id="UP000539350">
    <property type="component" value="Unassembled WGS sequence"/>
</dbReference>
<evidence type="ECO:0000256" key="4">
    <source>
        <dbReference type="RuleBase" id="RU000363"/>
    </source>
</evidence>
<dbReference type="FunFam" id="3.40.50.720:FF:000084">
    <property type="entry name" value="Short-chain dehydrogenase reductase"/>
    <property type="match status" value="1"/>
</dbReference>
<dbReference type="GO" id="GO:0016491">
    <property type="term" value="F:oxidoreductase activity"/>
    <property type="evidence" value="ECO:0007669"/>
    <property type="project" value="UniProtKB-KW"/>
</dbReference>
<dbReference type="PRINTS" id="PR00080">
    <property type="entry name" value="SDRFAMILY"/>
</dbReference>
<gene>
    <name evidence="6" type="ORF">H2508_11750</name>
</gene>
<dbReference type="PANTHER" id="PTHR43391">
    <property type="entry name" value="RETINOL DEHYDROGENASE-RELATED"/>
    <property type="match status" value="1"/>
</dbReference>
<comment type="similarity">
    <text evidence="1 4">Belongs to the short-chain dehydrogenases/reductases (SDR) family.</text>
</comment>
<keyword evidence="2" id="KW-0521">NADP</keyword>
<dbReference type="InterPro" id="IPR057326">
    <property type="entry name" value="KR_dom"/>
</dbReference>
<organism evidence="6 7">
    <name type="scientific">Sediminihaliea albiluteola</name>
    <dbReference type="NCBI Taxonomy" id="2758564"/>
    <lineage>
        <taxon>Bacteria</taxon>
        <taxon>Pseudomonadati</taxon>
        <taxon>Pseudomonadota</taxon>
        <taxon>Gammaproteobacteria</taxon>
        <taxon>Cellvibrionales</taxon>
        <taxon>Halieaceae</taxon>
        <taxon>Sediminihaliea</taxon>
    </lineage>
</organism>
<dbReference type="InterPro" id="IPR036291">
    <property type="entry name" value="NAD(P)-bd_dom_sf"/>
</dbReference>
<reference evidence="6 7" key="1">
    <citation type="submission" date="2020-07" db="EMBL/GenBank/DDBJ databases">
        <title>Halieaceae bacterium, F7430, whole genome shotgun sequencing project.</title>
        <authorList>
            <person name="Jiang S."/>
            <person name="Liu Z.W."/>
            <person name="Du Z.J."/>
        </authorList>
    </citation>
    <scope>NUCLEOTIDE SEQUENCE [LARGE SCALE GENOMIC DNA]</scope>
    <source>
        <strain evidence="6 7">F7430</strain>
    </source>
</reference>
<proteinExistence type="inferred from homology"/>
<feature type="domain" description="Ketoreductase" evidence="5">
    <location>
        <begin position="7"/>
        <end position="196"/>
    </location>
</feature>
<evidence type="ECO:0000256" key="2">
    <source>
        <dbReference type="ARBA" id="ARBA00022857"/>
    </source>
</evidence>
<keyword evidence="3" id="KW-0560">Oxidoreductase</keyword>
<dbReference type="Pfam" id="PF00106">
    <property type="entry name" value="adh_short"/>
    <property type="match status" value="1"/>
</dbReference>
<dbReference type="PANTHER" id="PTHR43391:SF14">
    <property type="entry name" value="DEHYDROGENASE_REDUCTASE SDR FAMILY PROTEIN 7-LIKE"/>
    <property type="match status" value="1"/>
</dbReference>
<comment type="caution">
    <text evidence="6">The sequence shown here is derived from an EMBL/GenBank/DDBJ whole genome shotgun (WGS) entry which is preliminary data.</text>
</comment>
<evidence type="ECO:0000256" key="1">
    <source>
        <dbReference type="ARBA" id="ARBA00006484"/>
    </source>
</evidence>
<dbReference type="PRINTS" id="PR00081">
    <property type="entry name" value="GDHRDH"/>
</dbReference>
<dbReference type="RefSeq" id="WP_182173820.1">
    <property type="nucleotide sequence ID" value="NZ_JACFXU010000016.1"/>
</dbReference>
<dbReference type="Gene3D" id="3.40.50.720">
    <property type="entry name" value="NAD(P)-binding Rossmann-like Domain"/>
    <property type="match status" value="1"/>
</dbReference>
<dbReference type="InterPro" id="IPR002347">
    <property type="entry name" value="SDR_fam"/>
</dbReference>
<evidence type="ECO:0000313" key="7">
    <source>
        <dbReference type="Proteomes" id="UP000539350"/>
    </source>
</evidence>
<evidence type="ECO:0000259" key="5">
    <source>
        <dbReference type="SMART" id="SM00822"/>
    </source>
</evidence>
<accession>A0A7W2TXI4</accession>
<dbReference type="AlphaFoldDB" id="A0A7W2TXI4"/>
<dbReference type="CDD" id="cd05233">
    <property type="entry name" value="SDR_c"/>
    <property type="match status" value="1"/>
</dbReference>
<dbReference type="EMBL" id="JACFXU010000016">
    <property type="protein sequence ID" value="MBA6413784.1"/>
    <property type="molecule type" value="Genomic_DNA"/>
</dbReference>
<evidence type="ECO:0000313" key="6">
    <source>
        <dbReference type="EMBL" id="MBA6413784.1"/>
    </source>
</evidence>